<dbReference type="InParanoid" id="A0A0C3NAZ1"/>
<organism evidence="2 3">
    <name type="scientific">Pisolithus tinctorius Marx 270</name>
    <dbReference type="NCBI Taxonomy" id="870435"/>
    <lineage>
        <taxon>Eukaryota</taxon>
        <taxon>Fungi</taxon>
        <taxon>Dikarya</taxon>
        <taxon>Basidiomycota</taxon>
        <taxon>Agaricomycotina</taxon>
        <taxon>Agaricomycetes</taxon>
        <taxon>Agaricomycetidae</taxon>
        <taxon>Boletales</taxon>
        <taxon>Sclerodermatineae</taxon>
        <taxon>Pisolithaceae</taxon>
        <taxon>Pisolithus</taxon>
    </lineage>
</organism>
<accession>A0A0C3NAZ1</accession>
<proteinExistence type="predicted"/>
<dbReference type="STRING" id="870435.A0A0C3NAZ1"/>
<gene>
    <name evidence="2" type="ORF">M404DRAFT_737758</name>
</gene>
<dbReference type="AlphaFoldDB" id="A0A0C3NAZ1"/>
<name>A0A0C3NAZ1_PISTI</name>
<keyword evidence="3" id="KW-1185">Reference proteome</keyword>
<reference evidence="3" key="2">
    <citation type="submission" date="2015-01" db="EMBL/GenBank/DDBJ databases">
        <title>Evolutionary Origins and Diversification of the Mycorrhizal Mutualists.</title>
        <authorList>
            <consortium name="DOE Joint Genome Institute"/>
            <consortium name="Mycorrhizal Genomics Consortium"/>
            <person name="Kohler A."/>
            <person name="Kuo A."/>
            <person name="Nagy L.G."/>
            <person name="Floudas D."/>
            <person name="Copeland A."/>
            <person name="Barry K.W."/>
            <person name="Cichocki N."/>
            <person name="Veneault-Fourrey C."/>
            <person name="LaButti K."/>
            <person name="Lindquist E.A."/>
            <person name="Lipzen A."/>
            <person name="Lundell T."/>
            <person name="Morin E."/>
            <person name="Murat C."/>
            <person name="Riley R."/>
            <person name="Ohm R."/>
            <person name="Sun H."/>
            <person name="Tunlid A."/>
            <person name="Henrissat B."/>
            <person name="Grigoriev I.V."/>
            <person name="Hibbett D.S."/>
            <person name="Martin F."/>
        </authorList>
    </citation>
    <scope>NUCLEOTIDE SEQUENCE [LARGE SCALE GENOMIC DNA]</scope>
    <source>
        <strain evidence="3">Marx 270</strain>
    </source>
</reference>
<evidence type="ECO:0000313" key="2">
    <source>
        <dbReference type="EMBL" id="KIN92743.1"/>
    </source>
</evidence>
<dbReference type="OrthoDB" id="431626at2759"/>
<reference evidence="2 3" key="1">
    <citation type="submission" date="2014-04" db="EMBL/GenBank/DDBJ databases">
        <authorList>
            <consortium name="DOE Joint Genome Institute"/>
            <person name="Kuo A."/>
            <person name="Kohler A."/>
            <person name="Costa M.D."/>
            <person name="Nagy L.G."/>
            <person name="Floudas D."/>
            <person name="Copeland A."/>
            <person name="Barry K.W."/>
            <person name="Cichocki N."/>
            <person name="Veneault-Fourrey C."/>
            <person name="LaButti K."/>
            <person name="Lindquist E.A."/>
            <person name="Lipzen A."/>
            <person name="Lundell T."/>
            <person name="Morin E."/>
            <person name="Murat C."/>
            <person name="Sun H."/>
            <person name="Tunlid A."/>
            <person name="Henrissat B."/>
            <person name="Grigoriev I.V."/>
            <person name="Hibbett D.S."/>
            <person name="Martin F."/>
            <person name="Nordberg H.P."/>
            <person name="Cantor M.N."/>
            <person name="Hua S.X."/>
        </authorList>
    </citation>
    <scope>NUCLEOTIDE SEQUENCE [LARGE SCALE GENOMIC DNA]</scope>
    <source>
        <strain evidence="2 3">Marx 270</strain>
    </source>
</reference>
<dbReference type="EMBL" id="KN832416">
    <property type="protein sequence ID" value="KIN92743.1"/>
    <property type="molecule type" value="Genomic_DNA"/>
</dbReference>
<evidence type="ECO:0000313" key="3">
    <source>
        <dbReference type="Proteomes" id="UP000054217"/>
    </source>
</evidence>
<evidence type="ECO:0000256" key="1">
    <source>
        <dbReference type="SAM" id="MobiDB-lite"/>
    </source>
</evidence>
<dbReference type="Proteomes" id="UP000054217">
    <property type="component" value="Unassembled WGS sequence"/>
</dbReference>
<sequence length="168" mass="19121">MTRSKTKTIPHEFTSIPFPVKALKLLVRELRSDGEPATIPGEGLEVDSDDGVSPRNHRSLWARRSYCSDLQDEEWTEEEQQHQGFKEDEFAFLSEMLGPRGANFDNDDILYESDDEDLKNDPVSQINMKEHLIGFFKECATMNTNNFAANVDQLSAEEILVIQQVVGK</sequence>
<feature type="region of interest" description="Disordered" evidence="1">
    <location>
        <begin position="34"/>
        <end position="54"/>
    </location>
</feature>
<dbReference type="HOGENOM" id="CLU_1587184_0_0_1"/>
<protein>
    <submittedName>
        <fullName evidence="2">Uncharacterized protein</fullName>
    </submittedName>
</protein>